<sequence length="61" mass="6555">MVDQRTGDSRAQAAGDAYTRRFHTLVDTAYQDETGNILPTFPSWPAGQTATGQPDTAGPFP</sequence>
<protein>
    <submittedName>
        <fullName evidence="2">Uncharacterized protein</fullName>
    </submittedName>
</protein>
<feature type="region of interest" description="Disordered" evidence="1">
    <location>
        <begin position="37"/>
        <end position="61"/>
    </location>
</feature>
<dbReference type="AlphaFoldDB" id="L7F4E9"/>
<dbReference type="RefSeq" id="WP_006379107.1">
    <property type="nucleotide sequence ID" value="NZ_AEJB01000361.1"/>
</dbReference>
<dbReference type="Proteomes" id="UP000010931">
    <property type="component" value="Unassembled WGS sequence"/>
</dbReference>
<accession>L7F4E9</accession>
<keyword evidence="3" id="KW-1185">Reference proteome</keyword>
<evidence type="ECO:0000256" key="1">
    <source>
        <dbReference type="SAM" id="MobiDB-lite"/>
    </source>
</evidence>
<organism evidence="2 3">
    <name type="scientific">Streptomyces turgidiscabies (strain Car8)</name>
    <dbReference type="NCBI Taxonomy" id="698760"/>
    <lineage>
        <taxon>Bacteria</taxon>
        <taxon>Bacillati</taxon>
        <taxon>Actinomycetota</taxon>
        <taxon>Actinomycetes</taxon>
        <taxon>Kitasatosporales</taxon>
        <taxon>Streptomycetaceae</taxon>
        <taxon>Streptomyces</taxon>
    </lineage>
</organism>
<evidence type="ECO:0000313" key="3">
    <source>
        <dbReference type="Proteomes" id="UP000010931"/>
    </source>
</evidence>
<evidence type="ECO:0000313" key="2">
    <source>
        <dbReference type="EMBL" id="ELP66172.1"/>
    </source>
</evidence>
<dbReference type="PATRIC" id="fig|698760.3.peg.5232"/>
<reference evidence="2 3" key="1">
    <citation type="journal article" date="2011" name="Plasmid">
        <title>Streptomyces turgidiscabies Car8 contains a modular pathogenicity island that shares virulence genes with other actinobacterial plant pathogens.</title>
        <authorList>
            <person name="Huguet-Tapia J.C."/>
            <person name="Badger J.H."/>
            <person name="Loria R."/>
            <person name="Pettis G.S."/>
        </authorList>
    </citation>
    <scope>NUCLEOTIDE SEQUENCE [LARGE SCALE GENOMIC DNA]</scope>
    <source>
        <strain evidence="2 3">Car8</strain>
    </source>
</reference>
<gene>
    <name evidence="2" type="ORF">STRTUCAR8_10236</name>
</gene>
<dbReference type="GeneID" id="97407731"/>
<proteinExistence type="predicted"/>
<dbReference type="EMBL" id="AEJB01000361">
    <property type="protein sequence ID" value="ELP66172.1"/>
    <property type="molecule type" value="Genomic_DNA"/>
</dbReference>
<comment type="caution">
    <text evidence="2">The sequence shown here is derived from an EMBL/GenBank/DDBJ whole genome shotgun (WGS) entry which is preliminary data.</text>
</comment>
<name>L7F4E9_STRT8</name>